<keyword evidence="3" id="KW-1185">Reference proteome</keyword>
<dbReference type="EnsemblBacteria" id="AAM06184">
    <property type="protein sequence ID" value="AAM06184"/>
    <property type="gene ID" value="MA_4678"/>
</dbReference>
<dbReference type="GeneID" id="68225981"/>
<feature type="region of interest" description="Disordered" evidence="1">
    <location>
        <begin position="69"/>
        <end position="92"/>
    </location>
</feature>
<dbReference type="InParanoid" id="Q8TM63"/>
<protein>
    <submittedName>
        <fullName evidence="2">Uncharacterized protein</fullName>
    </submittedName>
</protein>
<dbReference type="Proteomes" id="UP000002487">
    <property type="component" value="Chromosome"/>
</dbReference>
<gene>
    <name evidence="2" type="ordered locus">MA_4678</name>
</gene>
<name>Q8TM63_METAC</name>
<dbReference type="AlphaFoldDB" id="Q8TM63"/>
<dbReference type="RefSeq" id="WP_011022759.1">
    <property type="nucleotide sequence ID" value="NC_003552.1"/>
</dbReference>
<dbReference type="HOGENOM" id="CLU_2406341_0_0_2"/>
<sequence length="92" mass="9950">MLQVLEGLNQVVGIFQNSVLPAAGLKICSKKNERKRESHSHRISLSPCARSENVGGLLFMVSVSGMATAYPPSDTLKKASSRSLQKGHAKRD</sequence>
<evidence type="ECO:0000313" key="2">
    <source>
        <dbReference type="EMBL" id="AAM06184.1"/>
    </source>
</evidence>
<dbReference type="EMBL" id="AE010299">
    <property type="protein sequence ID" value="AAM06184.1"/>
    <property type="molecule type" value="Genomic_DNA"/>
</dbReference>
<reference evidence="2 3" key="1">
    <citation type="journal article" date="2002" name="Genome Res.">
        <title>The genome of Methanosarcina acetivorans reveals extensive metabolic and physiological diversity.</title>
        <authorList>
            <person name="Galagan J.E."/>
            <person name="Nusbaum C."/>
            <person name="Roy A."/>
            <person name="Endrizzi M.G."/>
            <person name="Macdonald P."/>
            <person name="FitzHugh W."/>
            <person name="Calvo S."/>
            <person name="Engels R."/>
            <person name="Smirnov S."/>
            <person name="Atnoor D."/>
            <person name="Brown A."/>
            <person name="Allen N."/>
            <person name="Naylor J."/>
            <person name="Stange-Thomann N."/>
            <person name="DeArellano K."/>
            <person name="Johnson R."/>
            <person name="Linton L."/>
            <person name="McEwan P."/>
            <person name="McKernan K."/>
            <person name="Talamas J."/>
            <person name="Tirrell A."/>
            <person name="Ye W."/>
            <person name="Zimmer A."/>
            <person name="Barber R.D."/>
            <person name="Cann I."/>
            <person name="Graham D.E."/>
            <person name="Grahame D.A."/>
            <person name="Guss A."/>
            <person name="Hedderich R."/>
            <person name="Ingram-Smith C."/>
            <person name="Kuettner C.H."/>
            <person name="Krzycki J.A."/>
            <person name="Leigh J.A."/>
            <person name="Li W."/>
            <person name="Liu J."/>
            <person name="Mukhopadhyay B."/>
            <person name="Reeve J.N."/>
            <person name="Smith K."/>
            <person name="Springer T.A."/>
            <person name="Umayam L.A."/>
            <person name="White O."/>
            <person name="White R.H."/>
            <person name="de Macario E.C."/>
            <person name="Ferry J.G."/>
            <person name="Jarrell K.F."/>
            <person name="Jing H."/>
            <person name="Macario A.J.L."/>
            <person name="Paulsen I."/>
            <person name="Pritchett M."/>
            <person name="Sowers K.R."/>
            <person name="Swanson R.V."/>
            <person name="Zinder S.H."/>
            <person name="Lander E."/>
            <person name="Metcalf W.W."/>
            <person name="Birren B."/>
        </authorList>
    </citation>
    <scope>NUCLEOTIDE SEQUENCE [LARGE SCALE GENOMIC DNA]</scope>
    <source>
        <strain evidence="3">ATCC 35395 / DSM 2834 / JCM 12185 / C2A</strain>
    </source>
</reference>
<evidence type="ECO:0000256" key="1">
    <source>
        <dbReference type="SAM" id="MobiDB-lite"/>
    </source>
</evidence>
<organism evidence="2 3">
    <name type="scientific">Methanosarcina acetivorans (strain ATCC 35395 / DSM 2834 / JCM 12185 / C2A)</name>
    <dbReference type="NCBI Taxonomy" id="188937"/>
    <lineage>
        <taxon>Archaea</taxon>
        <taxon>Methanobacteriati</taxon>
        <taxon>Methanobacteriota</taxon>
        <taxon>Stenosarchaea group</taxon>
        <taxon>Methanomicrobia</taxon>
        <taxon>Methanosarcinales</taxon>
        <taxon>Methanosarcinaceae</taxon>
        <taxon>Methanosarcina</taxon>
    </lineage>
</organism>
<accession>Q8TM63</accession>
<evidence type="ECO:0000313" key="3">
    <source>
        <dbReference type="Proteomes" id="UP000002487"/>
    </source>
</evidence>
<dbReference type="KEGG" id="mac:MA_4678"/>
<proteinExistence type="predicted"/>